<accession>A0ABU4TX56</accession>
<dbReference type="RefSeq" id="WP_319986273.1">
    <property type="nucleotide sequence ID" value="NZ_JAXAVV010000011.1"/>
</dbReference>
<keyword evidence="3" id="KW-1185">Reference proteome</keyword>
<name>A0ABU4TX56_9PSEU</name>
<evidence type="ECO:0000313" key="3">
    <source>
        <dbReference type="Proteomes" id="UP001271792"/>
    </source>
</evidence>
<gene>
    <name evidence="2" type="ORF">SK571_23675</name>
</gene>
<dbReference type="Proteomes" id="UP001271792">
    <property type="component" value="Unassembled WGS sequence"/>
</dbReference>
<feature type="transmembrane region" description="Helical" evidence="1">
    <location>
        <begin position="17"/>
        <end position="36"/>
    </location>
</feature>
<keyword evidence="1" id="KW-0472">Membrane</keyword>
<keyword evidence="1" id="KW-0812">Transmembrane</keyword>
<evidence type="ECO:0008006" key="4">
    <source>
        <dbReference type="Google" id="ProtNLM"/>
    </source>
</evidence>
<evidence type="ECO:0000256" key="1">
    <source>
        <dbReference type="SAM" id="Phobius"/>
    </source>
</evidence>
<reference evidence="2 3" key="1">
    <citation type="submission" date="2023-11" db="EMBL/GenBank/DDBJ databases">
        <title>Lentzea sokolovensis, sp. nov., Lentzea kristufkii, sp. nov., and Lentzea miocenensis, sp. nov., rare actinobacteria from Sokolov Coal Basin, Miocene lacustrine sediment, Czech Republic.</title>
        <authorList>
            <person name="Lara A."/>
            <person name="Kotroba L."/>
            <person name="Nouioui I."/>
            <person name="Neumann-Schaal M."/>
            <person name="Mast Y."/>
            <person name="Chronakova A."/>
        </authorList>
    </citation>
    <scope>NUCLEOTIDE SEQUENCE [LARGE SCALE GENOMIC DNA]</scope>
    <source>
        <strain evidence="2 3">BCCO 10_0798</strain>
    </source>
</reference>
<sequence>MNSRPIVADAAETRLCVWLSVTTLVGLVACAVLGWTRWRDWSSRSSPSTKGVAPGVAS</sequence>
<dbReference type="PROSITE" id="PS51257">
    <property type="entry name" value="PROKAR_LIPOPROTEIN"/>
    <property type="match status" value="1"/>
</dbReference>
<keyword evidence="1" id="KW-1133">Transmembrane helix</keyword>
<comment type="caution">
    <text evidence="2">The sequence shown here is derived from an EMBL/GenBank/DDBJ whole genome shotgun (WGS) entry which is preliminary data.</text>
</comment>
<proteinExistence type="predicted"/>
<organism evidence="2 3">
    <name type="scientific">Lentzea kristufekii</name>
    <dbReference type="NCBI Taxonomy" id="3095430"/>
    <lineage>
        <taxon>Bacteria</taxon>
        <taxon>Bacillati</taxon>
        <taxon>Actinomycetota</taxon>
        <taxon>Actinomycetes</taxon>
        <taxon>Pseudonocardiales</taxon>
        <taxon>Pseudonocardiaceae</taxon>
        <taxon>Lentzea</taxon>
    </lineage>
</organism>
<protein>
    <recommendedName>
        <fullName evidence="4">Lipoprotein</fullName>
    </recommendedName>
</protein>
<evidence type="ECO:0000313" key="2">
    <source>
        <dbReference type="EMBL" id="MDX8052396.1"/>
    </source>
</evidence>
<dbReference type="EMBL" id="JAXAVV010000011">
    <property type="protein sequence ID" value="MDX8052396.1"/>
    <property type="molecule type" value="Genomic_DNA"/>
</dbReference>